<comment type="caution">
    <text evidence="4">The sequence shown here is derived from an EMBL/GenBank/DDBJ whole genome shotgun (WGS) entry which is preliminary data.</text>
</comment>
<keyword evidence="2" id="KW-0812">Transmembrane</keyword>
<feature type="transmembrane region" description="Helical" evidence="2">
    <location>
        <begin position="363"/>
        <end position="381"/>
    </location>
</feature>
<dbReference type="InterPro" id="IPR036259">
    <property type="entry name" value="MFS_trans_sf"/>
</dbReference>
<feature type="transmembrane region" description="Helical" evidence="2">
    <location>
        <begin position="332"/>
        <end position="356"/>
    </location>
</feature>
<reference evidence="4" key="2">
    <citation type="submission" date="2023-05" db="EMBL/GenBank/DDBJ databases">
        <authorList>
            <consortium name="Lawrence Berkeley National Laboratory"/>
            <person name="Steindorff A."/>
            <person name="Hensen N."/>
            <person name="Bonometti L."/>
            <person name="Westerberg I."/>
            <person name="Brannstrom I.O."/>
            <person name="Guillou S."/>
            <person name="Cros-Aarteil S."/>
            <person name="Calhoun S."/>
            <person name="Haridas S."/>
            <person name="Kuo A."/>
            <person name="Mondo S."/>
            <person name="Pangilinan J."/>
            <person name="Riley R."/>
            <person name="Labutti K."/>
            <person name="Andreopoulos B."/>
            <person name="Lipzen A."/>
            <person name="Chen C."/>
            <person name="Yanf M."/>
            <person name="Daum C."/>
            <person name="Ng V."/>
            <person name="Clum A."/>
            <person name="Ohm R."/>
            <person name="Martin F."/>
            <person name="Silar P."/>
            <person name="Natvig D."/>
            <person name="Lalanne C."/>
            <person name="Gautier V."/>
            <person name="Ament-Velasquez S.L."/>
            <person name="Kruys A."/>
            <person name="Hutchinson M.I."/>
            <person name="Powell A.J."/>
            <person name="Barry K."/>
            <person name="Miller A.N."/>
            <person name="Grigoriev I.V."/>
            <person name="Debuchy R."/>
            <person name="Gladieux P."/>
            <person name="Thoren M.H."/>
            <person name="Johannesson H."/>
        </authorList>
    </citation>
    <scope>NUCLEOTIDE SEQUENCE</scope>
    <source>
        <strain evidence="4">PSN293</strain>
    </source>
</reference>
<dbReference type="Proteomes" id="UP001301769">
    <property type="component" value="Unassembled WGS sequence"/>
</dbReference>
<evidence type="ECO:0000256" key="2">
    <source>
        <dbReference type="SAM" id="Phobius"/>
    </source>
</evidence>
<evidence type="ECO:0000313" key="4">
    <source>
        <dbReference type="EMBL" id="KAK4208280.1"/>
    </source>
</evidence>
<protein>
    <submittedName>
        <fullName evidence="4">Uncharacterized protein</fullName>
    </submittedName>
</protein>
<feature type="chain" id="PRO_5043047469" evidence="3">
    <location>
        <begin position="31"/>
        <end position="419"/>
    </location>
</feature>
<keyword evidence="3" id="KW-0732">Signal</keyword>
<evidence type="ECO:0000313" key="5">
    <source>
        <dbReference type="Proteomes" id="UP001301769"/>
    </source>
</evidence>
<evidence type="ECO:0000256" key="3">
    <source>
        <dbReference type="SAM" id="SignalP"/>
    </source>
</evidence>
<dbReference type="AlphaFoldDB" id="A0AAN6XZ64"/>
<dbReference type="SUPFAM" id="SSF103473">
    <property type="entry name" value="MFS general substrate transporter"/>
    <property type="match status" value="1"/>
</dbReference>
<feature type="region of interest" description="Disordered" evidence="1">
    <location>
        <begin position="154"/>
        <end position="273"/>
    </location>
</feature>
<feature type="signal peptide" evidence="3">
    <location>
        <begin position="1"/>
        <end position="30"/>
    </location>
</feature>
<feature type="compositionally biased region" description="Basic residues" evidence="1">
    <location>
        <begin position="156"/>
        <end position="166"/>
    </location>
</feature>
<proteinExistence type="predicted"/>
<keyword evidence="2" id="KW-0472">Membrane</keyword>
<feature type="transmembrane region" description="Helical" evidence="2">
    <location>
        <begin position="56"/>
        <end position="77"/>
    </location>
</feature>
<sequence>MASLRQLPTYPIIPIFIVILAGLPIQPAQAFNPDDLLNRPSPTGNGDVHDEIQCYALPYGAIGFASHILTYMTVICLSLGRNPLIPWVRLKNRNFNLGVSVLGFLISFPLTVVTMVKCKNTWSFILIAVWKLVLSTTLTAMSIHAGRNIIDVPKPKTLKKKARKNNKNGSRSSMSIPLTGYPHLEPPRNSYSGRNGSNSRVSSPYGSPNPYLSPTSPGYDAYSQQSHGSYFPGPPSGGQYSQLGHYQNDSDDEETYPYRYDQQSGSDDEEEQLQTAQHKMIYKHIWQDPQYKSQFRKIWLWSPLYFFGAIVGFVGVMNIVRKNIATNHQLQIVTGVFGGIVLFIIVLVVVLFLCAFGKLTISLVMGAVVGIFVLTILFALYTDWALACLVGEVVGRPSRDNAVFYWCYFAAKRLPMLSF</sequence>
<gene>
    <name evidence="4" type="ORF">QBC37DRAFT_432202</name>
</gene>
<feature type="transmembrane region" description="Helical" evidence="2">
    <location>
        <begin position="97"/>
        <end position="116"/>
    </location>
</feature>
<feature type="compositionally biased region" description="Low complexity" evidence="1">
    <location>
        <begin position="188"/>
        <end position="203"/>
    </location>
</feature>
<reference evidence="4" key="1">
    <citation type="journal article" date="2023" name="Mol. Phylogenet. Evol.">
        <title>Genome-scale phylogeny and comparative genomics of the fungal order Sordariales.</title>
        <authorList>
            <person name="Hensen N."/>
            <person name="Bonometti L."/>
            <person name="Westerberg I."/>
            <person name="Brannstrom I.O."/>
            <person name="Guillou S."/>
            <person name="Cros-Aarteil S."/>
            <person name="Calhoun S."/>
            <person name="Haridas S."/>
            <person name="Kuo A."/>
            <person name="Mondo S."/>
            <person name="Pangilinan J."/>
            <person name="Riley R."/>
            <person name="LaButti K."/>
            <person name="Andreopoulos B."/>
            <person name="Lipzen A."/>
            <person name="Chen C."/>
            <person name="Yan M."/>
            <person name="Daum C."/>
            <person name="Ng V."/>
            <person name="Clum A."/>
            <person name="Steindorff A."/>
            <person name="Ohm R.A."/>
            <person name="Martin F."/>
            <person name="Silar P."/>
            <person name="Natvig D.O."/>
            <person name="Lalanne C."/>
            <person name="Gautier V."/>
            <person name="Ament-Velasquez S.L."/>
            <person name="Kruys A."/>
            <person name="Hutchinson M.I."/>
            <person name="Powell A.J."/>
            <person name="Barry K."/>
            <person name="Miller A.N."/>
            <person name="Grigoriev I.V."/>
            <person name="Debuchy R."/>
            <person name="Gladieux P."/>
            <person name="Hiltunen Thoren M."/>
            <person name="Johannesson H."/>
        </authorList>
    </citation>
    <scope>NUCLEOTIDE SEQUENCE</scope>
    <source>
        <strain evidence="4">PSN293</strain>
    </source>
</reference>
<keyword evidence="2" id="KW-1133">Transmembrane helix</keyword>
<accession>A0AAN6XZ64</accession>
<organism evidence="4 5">
    <name type="scientific">Rhypophila decipiens</name>
    <dbReference type="NCBI Taxonomy" id="261697"/>
    <lineage>
        <taxon>Eukaryota</taxon>
        <taxon>Fungi</taxon>
        <taxon>Dikarya</taxon>
        <taxon>Ascomycota</taxon>
        <taxon>Pezizomycotina</taxon>
        <taxon>Sordariomycetes</taxon>
        <taxon>Sordariomycetidae</taxon>
        <taxon>Sordariales</taxon>
        <taxon>Naviculisporaceae</taxon>
        <taxon>Rhypophila</taxon>
    </lineage>
</organism>
<keyword evidence="5" id="KW-1185">Reference proteome</keyword>
<feature type="compositionally biased region" description="Polar residues" evidence="1">
    <location>
        <begin position="238"/>
        <end position="247"/>
    </location>
</feature>
<feature type="transmembrane region" description="Helical" evidence="2">
    <location>
        <begin position="298"/>
        <end position="320"/>
    </location>
</feature>
<evidence type="ECO:0000256" key="1">
    <source>
        <dbReference type="SAM" id="MobiDB-lite"/>
    </source>
</evidence>
<name>A0AAN6XZ64_9PEZI</name>
<feature type="transmembrane region" description="Helical" evidence="2">
    <location>
        <begin position="122"/>
        <end position="146"/>
    </location>
</feature>
<dbReference type="EMBL" id="MU858250">
    <property type="protein sequence ID" value="KAK4208280.1"/>
    <property type="molecule type" value="Genomic_DNA"/>
</dbReference>
<feature type="compositionally biased region" description="Polar residues" evidence="1">
    <location>
        <begin position="204"/>
        <end position="228"/>
    </location>
</feature>